<sequence>METRKLVNQIKGKERIKQVKKPNKQKRLKGLSNNLEQVVTTPTIALFPTSRQ</sequence>
<gene>
    <name evidence="1" type="ORF">QJS04_geneDACA020174</name>
</gene>
<reference evidence="1" key="2">
    <citation type="submission" date="2023-06" db="EMBL/GenBank/DDBJ databases">
        <authorList>
            <person name="Ma L."/>
            <person name="Liu K.-W."/>
            <person name="Li Z."/>
            <person name="Hsiao Y.-Y."/>
            <person name="Qi Y."/>
            <person name="Fu T."/>
            <person name="Tang G."/>
            <person name="Zhang D."/>
            <person name="Sun W.-H."/>
            <person name="Liu D.-K."/>
            <person name="Li Y."/>
            <person name="Chen G.-Z."/>
            <person name="Liu X.-D."/>
            <person name="Liao X.-Y."/>
            <person name="Jiang Y.-T."/>
            <person name="Yu X."/>
            <person name="Hao Y."/>
            <person name="Huang J."/>
            <person name="Zhao X.-W."/>
            <person name="Ke S."/>
            <person name="Chen Y.-Y."/>
            <person name="Wu W.-L."/>
            <person name="Hsu J.-L."/>
            <person name="Lin Y.-F."/>
            <person name="Huang M.-D."/>
            <person name="Li C.-Y."/>
            <person name="Huang L."/>
            <person name="Wang Z.-W."/>
            <person name="Zhao X."/>
            <person name="Zhong W.-Y."/>
            <person name="Peng D.-H."/>
            <person name="Ahmad S."/>
            <person name="Lan S."/>
            <person name="Zhang J.-S."/>
            <person name="Tsai W.-C."/>
            <person name="Van De Peer Y."/>
            <person name="Liu Z.-J."/>
        </authorList>
    </citation>
    <scope>NUCLEOTIDE SEQUENCE</scope>
    <source>
        <strain evidence="1">SCP</strain>
        <tissue evidence="1">Leaves</tissue>
    </source>
</reference>
<dbReference type="EMBL" id="JAUJYN010000002">
    <property type="protein sequence ID" value="KAK1278984.1"/>
    <property type="molecule type" value="Genomic_DNA"/>
</dbReference>
<proteinExistence type="predicted"/>
<comment type="caution">
    <text evidence="1">The sequence shown here is derived from an EMBL/GenBank/DDBJ whole genome shotgun (WGS) entry which is preliminary data.</text>
</comment>
<keyword evidence="2" id="KW-1185">Reference proteome</keyword>
<dbReference type="AlphaFoldDB" id="A0AAV9BR34"/>
<reference evidence="1" key="1">
    <citation type="journal article" date="2023" name="Nat. Commun.">
        <title>Diploid and tetraploid genomes of Acorus and the evolution of monocots.</title>
        <authorList>
            <person name="Ma L."/>
            <person name="Liu K.W."/>
            <person name="Li Z."/>
            <person name="Hsiao Y.Y."/>
            <person name="Qi Y."/>
            <person name="Fu T."/>
            <person name="Tang G.D."/>
            <person name="Zhang D."/>
            <person name="Sun W.H."/>
            <person name="Liu D.K."/>
            <person name="Li Y."/>
            <person name="Chen G.Z."/>
            <person name="Liu X.D."/>
            <person name="Liao X.Y."/>
            <person name="Jiang Y.T."/>
            <person name="Yu X."/>
            <person name="Hao Y."/>
            <person name="Huang J."/>
            <person name="Zhao X.W."/>
            <person name="Ke S."/>
            <person name="Chen Y.Y."/>
            <person name="Wu W.L."/>
            <person name="Hsu J.L."/>
            <person name="Lin Y.F."/>
            <person name="Huang M.D."/>
            <person name="Li C.Y."/>
            <person name="Huang L."/>
            <person name="Wang Z.W."/>
            <person name="Zhao X."/>
            <person name="Zhong W.Y."/>
            <person name="Peng D.H."/>
            <person name="Ahmad S."/>
            <person name="Lan S."/>
            <person name="Zhang J.S."/>
            <person name="Tsai W.C."/>
            <person name="Van de Peer Y."/>
            <person name="Liu Z.J."/>
        </authorList>
    </citation>
    <scope>NUCLEOTIDE SEQUENCE</scope>
    <source>
        <strain evidence="1">SCP</strain>
    </source>
</reference>
<evidence type="ECO:0000313" key="2">
    <source>
        <dbReference type="Proteomes" id="UP001179952"/>
    </source>
</evidence>
<evidence type="ECO:0000313" key="1">
    <source>
        <dbReference type="EMBL" id="KAK1278984.1"/>
    </source>
</evidence>
<protein>
    <submittedName>
        <fullName evidence="1">Uncharacterized protein</fullName>
    </submittedName>
</protein>
<accession>A0AAV9BR34</accession>
<dbReference type="Proteomes" id="UP001179952">
    <property type="component" value="Unassembled WGS sequence"/>
</dbReference>
<organism evidence="1 2">
    <name type="scientific">Acorus gramineus</name>
    <name type="common">Dwarf sweet flag</name>
    <dbReference type="NCBI Taxonomy" id="55184"/>
    <lineage>
        <taxon>Eukaryota</taxon>
        <taxon>Viridiplantae</taxon>
        <taxon>Streptophyta</taxon>
        <taxon>Embryophyta</taxon>
        <taxon>Tracheophyta</taxon>
        <taxon>Spermatophyta</taxon>
        <taxon>Magnoliopsida</taxon>
        <taxon>Liliopsida</taxon>
        <taxon>Acoraceae</taxon>
        <taxon>Acorus</taxon>
    </lineage>
</organism>
<name>A0AAV9BR34_ACOGR</name>